<evidence type="ECO:0000313" key="1">
    <source>
        <dbReference type="EMBL" id="MFC0844692.1"/>
    </source>
</evidence>
<organism evidence="1 2">
    <name type="scientific">Streptomyces noboritoensis</name>
    <dbReference type="NCBI Taxonomy" id="67337"/>
    <lineage>
        <taxon>Bacteria</taxon>
        <taxon>Bacillati</taxon>
        <taxon>Actinomycetota</taxon>
        <taxon>Actinomycetes</taxon>
        <taxon>Kitasatosporales</taxon>
        <taxon>Streptomycetaceae</taxon>
        <taxon>Streptomyces</taxon>
    </lineage>
</organism>
<dbReference type="EMBL" id="JBHMQV010000009">
    <property type="protein sequence ID" value="MFC0844692.1"/>
    <property type="molecule type" value="Genomic_DNA"/>
</dbReference>
<evidence type="ECO:0000313" key="2">
    <source>
        <dbReference type="Proteomes" id="UP001589887"/>
    </source>
</evidence>
<comment type="caution">
    <text evidence="1">The sequence shown here is derived from an EMBL/GenBank/DDBJ whole genome shotgun (WGS) entry which is preliminary data.</text>
</comment>
<keyword evidence="2" id="KW-1185">Reference proteome</keyword>
<name>A0ABV6TFZ2_9ACTN</name>
<dbReference type="Proteomes" id="UP001589887">
    <property type="component" value="Unassembled WGS sequence"/>
</dbReference>
<reference evidence="1 2" key="1">
    <citation type="submission" date="2024-09" db="EMBL/GenBank/DDBJ databases">
        <authorList>
            <person name="Sun Q."/>
            <person name="Mori K."/>
        </authorList>
    </citation>
    <scope>NUCLEOTIDE SEQUENCE [LARGE SCALE GENOMIC DNA]</scope>
    <source>
        <strain evidence="1 2">JCM 4557</strain>
    </source>
</reference>
<sequence>MLPVGAVTACATVSPDWIPVAEHTAHADCRACARALLALTTPAHPGLSLTALAATGTRKGPVGHQMIPGHLLSHCGKPLDHQRTPSPRACRACAHVATALQRLKEHAHGLLLPASSPCHGEPGLLWAPLGRGNLVTGHRRNPLTGKGFCDTRLSGPNPGALNVCAPCQRHGRQADAVHRTDTLPHMRRHADTLRSQASTALDDRASALRSGDAYTLSGCPDAHYVVTTADLGHDESIEVLVYLPAEDRIAALRLHRDRLLTIQRPASFHPVASR</sequence>
<accession>A0ABV6TFZ2</accession>
<proteinExistence type="predicted"/>
<protein>
    <submittedName>
        <fullName evidence="1">Uncharacterized protein</fullName>
    </submittedName>
</protein>
<dbReference type="RefSeq" id="WP_394319103.1">
    <property type="nucleotide sequence ID" value="NZ_JBHMQV010000009.1"/>
</dbReference>
<gene>
    <name evidence="1" type="ORF">ACFH04_13385</name>
</gene>